<keyword evidence="4 5" id="KW-0238">DNA-binding</keyword>
<feature type="domain" description="THAP-type" evidence="6">
    <location>
        <begin position="24"/>
        <end position="118"/>
    </location>
</feature>
<keyword evidence="1" id="KW-0479">Metal-binding</keyword>
<gene>
    <name evidence="8 9" type="primary">LOC112056287</name>
</gene>
<dbReference type="GeneID" id="112056287"/>
<evidence type="ECO:0000256" key="1">
    <source>
        <dbReference type="ARBA" id="ARBA00022723"/>
    </source>
</evidence>
<name>A0ABM3LRP7_BICAN</name>
<dbReference type="RefSeq" id="XP_052741717.1">
    <property type="nucleotide sequence ID" value="XM_052885757.1"/>
</dbReference>
<evidence type="ECO:0000259" key="6">
    <source>
        <dbReference type="PROSITE" id="PS50950"/>
    </source>
</evidence>
<evidence type="ECO:0000256" key="2">
    <source>
        <dbReference type="ARBA" id="ARBA00022771"/>
    </source>
</evidence>
<dbReference type="SUPFAM" id="SSF57716">
    <property type="entry name" value="Glucocorticoid receptor-like (DNA-binding domain)"/>
    <property type="match status" value="1"/>
</dbReference>
<accession>A0ABM3LRP7</accession>
<dbReference type="Proteomes" id="UP001652582">
    <property type="component" value="Chromosome 15"/>
</dbReference>
<keyword evidence="2 5" id="KW-0863">Zinc-finger</keyword>
<keyword evidence="3" id="KW-0862">Zinc</keyword>
<evidence type="ECO:0000256" key="4">
    <source>
        <dbReference type="ARBA" id="ARBA00023125"/>
    </source>
</evidence>
<evidence type="ECO:0000256" key="5">
    <source>
        <dbReference type="PROSITE-ProRule" id="PRU00309"/>
    </source>
</evidence>
<protein>
    <submittedName>
        <fullName evidence="8 9">Uncharacterized protein LOC112056287 isoform X3</fullName>
    </submittedName>
</protein>
<evidence type="ECO:0000313" key="7">
    <source>
        <dbReference type="Proteomes" id="UP001652582"/>
    </source>
</evidence>
<reference evidence="8 9" key="1">
    <citation type="submission" date="2025-05" db="UniProtKB">
        <authorList>
            <consortium name="RefSeq"/>
        </authorList>
    </citation>
    <scope>IDENTIFICATION</scope>
</reference>
<dbReference type="PROSITE" id="PS50950">
    <property type="entry name" value="ZF_THAP"/>
    <property type="match status" value="1"/>
</dbReference>
<proteinExistence type="predicted"/>
<keyword evidence="7" id="KW-1185">Reference proteome</keyword>
<dbReference type="RefSeq" id="XP_052741718.1">
    <property type="nucleotide sequence ID" value="XM_052885758.1"/>
</dbReference>
<evidence type="ECO:0000313" key="9">
    <source>
        <dbReference type="RefSeq" id="XP_052741718.1"/>
    </source>
</evidence>
<dbReference type="Pfam" id="PF05485">
    <property type="entry name" value="THAP"/>
    <property type="match status" value="1"/>
</dbReference>
<organism evidence="7 8">
    <name type="scientific">Bicyclus anynana</name>
    <name type="common">Squinting bush brown butterfly</name>
    <dbReference type="NCBI Taxonomy" id="110368"/>
    <lineage>
        <taxon>Eukaryota</taxon>
        <taxon>Metazoa</taxon>
        <taxon>Ecdysozoa</taxon>
        <taxon>Arthropoda</taxon>
        <taxon>Hexapoda</taxon>
        <taxon>Insecta</taxon>
        <taxon>Pterygota</taxon>
        <taxon>Neoptera</taxon>
        <taxon>Endopterygota</taxon>
        <taxon>Lepidoptera</taxon>
        <taxon>Glossata</taxon>
        <taxon>Ditrysia</taxon>
        <taxon>Papilionoidea</taxon>
        <taxon>Nymphalidae</taxon>
        <taxon>Satyrinae</taxon>
        <taxon>Satyrini</taxon>
        <taxon>Mycalesina</taxon>
        <taxon>Bicyclus</taxon>
    </lineage>
</organism>
<evidence type="ECO:0000256" key="3">
    <source>
        <dbReference type="ARBA" id="ARBA00022833"/>
    </source>
</evidence>
<dbReference type="SMART" id="SM00980">
    <property type="entry name" value="THAP"/>
    <property type="match status" value="1"/>
</dbReference>
<evidence type="ECO:0000313" key="8">
    <source>
        <dbReference type="RefSeq" id="XP_052741717.1"/>
    </source>
</evidence>
<dbReference type="InterPro" id="IPR006612">
    <property type="entry name" value="THAP_Znf"/>
</dbReference>
<sequence>MKSSKQTEKRAAHSNEDAEDGKSVRYKYCVVPRCRSSTRRTPHKLFLSMPRGEARHAWLAAMGRGPQHRALSLTCNRFCCEDHFNLEEDMINYLQWKLMGRKETKKLMLRKGVVPHKFDCQTETASNPQVEEQKQLISEKTEEEQLEMTLDLRRAKIKKINNRKRKVTEEKNLQDKKIKMISPVLDEELISEQKKKLEKISNVSNEADVISQNIEELGKYTFQVKIEAEEVEEEPNEELIPENFINDLELPAEESSILLDVNVKVEELDEEFEPEVIKEEVQVDVIAD</sequence>